<organism evidence="1 2">
    <name type="scientific">Natranaerobius trueperi</name>
    <dbReference type="NCBI Taxonomy" id="759412"/>
    <lineage>
        <taxon>Bacteria</taxon>
        <taxon>Bacillati</taxon>
        <taxon>Bacillota</taxon>
        <taxon>Clostridia</taxon>
        <taxon>Natranaerobiales</taxon>
        <taxon>Natranaerobiaceae</taxon>
        <taxon>Natranaerobius</taxon>
    </lineage>
</organism>
<evidence type="ECO:0000313" key="1">
    <source>
        <dbReference type="EMBL" id="OWZ84634.1"/>
    </source>
</evidence>
<evidence type="ECO:0008006" key="3">
    <source>
        <dbReference type="Google" id="ProtNLM"/>
    </source>
</evidence>
<reference evidence="1 2" key="1">
    <citation type="submission" date="2017-06" db="EMBL/GenBank/DDBJ databases">
        <title>Draft Genome Sequence of Natranaerobius trueperi halophilic, alkalithermophilic bacteria from soda lakes.</title>
        <authorList>
            <person name="Zhao B."/>
        </authorList>
    </citation>
    <scope>NUCLEOTIDE SEQUENCE [LARGE SCALE GENOMIC DNA]</scope>
    <source>
        <strain evidence="1 2">DSM 18760</strain>
    </source>
</reference>
<dbReference type="RefSeq" id="WP_089022704.1">
    <property type="nucleotide sequence ID" value="NZ_NIQC01000003.1"/>
</dbReference>
<keyword evidence="2" id="KW-1185">Reference proteome</keyword>
<name>A0A226C213_9FIRM</name>
<accession>A0A226C213</accession>
<sequence length="366" mass="41052">MLRDERGATMVVVLIAMVLVIVMGASFSLSANTETNLSSQNVNANQAFHTARNGVDLTAEYIIRNKTTDIDEEDLKDKLNNLFNSNNSSDPSSITDLSIKSTNGKIEVTSTANYRDVKRTATLELEPKTVFDYAVFTTSEGEDMTIHNKFSVEEIIGTNASKVDFKGNSEDNVDVEYEVGIYRENLTNIIDEIFPSSNSNNHYYHFEEFDDIKDEDFVEHDGRGQGVLEFEINSNEDLYIRLEGELDNVGNIVTSGSGDGVLHLLVNHDLKLTKPNDTVQSKIIIYSKEEIDIKIPGASEVDAYIFAPNAKFNSTGGSTEITAGMIIKEFDSPNTSMEYDDFYKEYFSEFFDDEEFAATYTRGLWK</sequence>
<comment type="caution">
    <text evidence="1">The sequence shown here is derived from an EMBL/GenBank/DDBJ whole genome shotgun (WGS) entry which is preliminary data.</text>
</comment>
<dbReference type="Proteomes" id="UP000214588">
    <property type="component" value="Unassembled WGS sequence"/>
</dbReference>
<gene>
    <name evidence="1" type="ORF">CDO51_02415</name>
</gene>
<protein>
    <recommendedName>
        <fullName evidence="3">Type 4 fimbrial biogenesis protein PilX N-terminal domain-containing protein</fullName>
    </recommendedName>
</protein>
<evidence type="ECO:0000313" key="2">
    <source>
        <dbReference type="Proteomes" id="UP000214588"/>
    </source>
</evidence>
<dbReference type="EMBL" id="NIQC01000003">
    <property type="protein sequence ID" value="OWZ84634.1"/>
    <property type="molecule type" value="Genomic_DNA"/>
</dbReference>
<proteinExistence type="predicted"/>
<dbReference type="AlphaFoldDB" id="A0A226C213"/>